<evidence type="ECO:0000256" key="2">
    <source>
        <dbReference type="ARBA" id="ARBA00008163"/>
    </source>
</evidence>
<keyword evidence="4" id="KW-0812">Transmembrane</keyword>
<comment type="similarity">
    <text evidence="2">Belongs to the OmpP1/FadL family.</text>
</comment>
<evidence type="ECO:0000256" key="1">
    <source>
        <dbReference type="ARBA" id="ARBA00004571"/>
    </source>
</evidence>
<evidence type="ECO:0000313" key="10">
    <source>
        <dbReference type="Proteomes" id="UP001204015"/>
    </source>
</evidence>
<keyword evidence="3" id="KW-1134">Transmembrane beta strand</keyword>
<dbReference type="PANTHER" id="PTHR35093:SF8">
    <property type="entry name" value="OUTER MEMBRANE PROTEIN NMB0088-RELATED"/>
    <property type="match status" value="1"/>
</dbReference>
<dbReference type="SUPFAM" id="SSF56935">
    <property type="entry name" value="Porins"/>
    <property type="match status" value="1"/>
</dbReference>
<feature type="chain" id="PRO_5046467224" evidence="8">
    <location>
        <begin position="24"/>
        <end position="511"/>
    </location>
</feature>
<evidence type="ECO:0000256" key="3">
    <source>
        <dbReference type="ARBA" id="ARBA00022452"/>
    </source>
</evidence>
<proteinExistence type="inferred from homology"/>
<dbReference type="EMBL" id="JAMXLY010000044">
    <property type="protein sequence ID" value="MCO6026222.1"/>
    <property type="molecule type" value="Genomic_DNA"/>
</dbReference>
<evidence type="ECO:0000313" key="9">
    <source>
        <dbReference type="EMBL" id="MCO6026222.1"/>
    </source>
</evidence>
<accession>A0ABT1C0I5</accession>
<dbReference type="PANTHER" id="PTHR35093">
    <property type="entry name" value="OUTER MEMBRANE PROTEIN NMB0088-RELATED"/>
    <property type="match status" value="1"/>
</dbReference>
<comment type="caution">
    <text evidence="9">The sequence shown here is derived from an EMBL/GenBank/DDBJ whole genome shotgun (WGS) entry which is preliminary data.</text>
</comment>
<keyword evidence="10" id="KW-1185">Reference proteome</keyword>
<reference evidence="9 10" key="1">
    <citation type="submission" date="2022-06" db="EMBL/GenBank/DDBJ databases">
        <title>A taxonomic note on the genus Prevotella: Description of four novel genera and emended description of the genera Hallella and Xylanibacter.</title>
        <authorList>
            <person name="Hitch T.C.A."/>
        </authorList>
    </citation>
    <scope>NUCLEOTIDE SEQUENCE [LARGE SCALE GENOMIC DNA]</scope>
    <source>
        <strain evidence="9 10">DSM 100619</strain>
    </source>
</reference>
<name>A0ABT1C0I5_9BACT</name>
<comment type="subcellular location">
    <subcellularLocation>
        <location evidence="1">Cell outer membrane</location>
        <topology evidence="1">Multi-pass membrane protein</topology>
    </subcellularLocation>
</comment>
<dbReference type="Proteomes" id="UP001204015">
    <property type="component" value="Unassembled WGS sequence"/>
</dbReference>
<organism evidence="9 10">
    <name type="scientific">Segatella cerevisiae</name>
    <dbReference type="NCBI Taxonomy" id="2053716"/>
    <lineage>
        <taxon>Bacteria</taxon>
        <taxon>Pseudomonadati</taxon>
        <taxon>Bacteroidota</taxon>
        <taxon>Bacteroidia</taxon>
        <taxon>Bacteroidales</taxon>
        <taxon>Prevotellaceae</taxon>
        <taxon>Segatella</taxon>
    </lineage>
</organism>
<protein>
    <submittedName>
        <fullName evidence="9">Uncharacterized protein</fullName>
    </submittedName>
</protein>
<dbReference type="RefSeq" id="WP_252761578.1">
    <property type="nucleotide sequence ID" value="NZ_JAMXLY010000044.1"/>
</dbReference>
<keyword evidence="7" id="KW-0998">Cell outer membrane</keyword>
<dbReference type="InterPro" id="IPR005017">
    <property type="entry name" value="OMPP1/FadL/TodX"/>
</dbReference>
<dbReference type="Gene3D" id="2.40.160.60">
    <property type="entry name" value="Outer membrane protein transport protein (OMPP1/FadL/TodX)"/>
    <property type="match status" value="1"/>
</dbReference>
<feature type="signal peptide" evidence="8">
    <location>
        <begin position="1"/>
        <end position="23"/>
    </location>
</feature>
<evidence type="ECO:0000256" key="4">
    <source>
        <dbReference type="ARBA" id="ARBA00022692"/>
    </source>
</evidence>
<gene>
    <name evidence="9" type="ORF">NG821_10285</name>
</gene>
<sequence>MNKIKLALLALCYFMTTTIPITAGGLLTNTNQNIAFNRNMARDGAIGIDGVYSNPAGVAFLPNGLHLSFNIQNVYQTRTIRSGMTVPSLEGTPYYQPFKLDGGDQNGIKTFKGKASVPILPTFQIALNYDRIGFQLGFSINGGGGQCTFNRGLGSFERQVALIPALLYSQGFQSTQPGYSVDSYVKGQQYVFGLQFGTTYKINPHLSVYGGFRFNYAFNRYRGNITNITADINGTRENLYTFFGSQADTYNQMAFYYKMRSTEITDPTQKANYEVLAQKYTQVAQQMDNTQNQFADKYLSCDQYGWGITPIIGIDYKTGKWNFATRLEFTTHFNIENDTKRDDTGLFTDGVNTPNDLPGIWTAGVQYSILPQVRVMGSYHYYFDKDAKMADDKQKLLGGNSMEYLCGAEWDITKNILVSAGYQRTQYDFGDGSYLNDMSFVTSSNSYGFGTKFKVMKNASINIAYFITAYGHKKKEYDQTIAEGGQEISVRNTDDFTRTNKVLGVGLDIDL</sequence>
<evidence type="ECO:0000256" key="6">
    <source>
        <dbReference type="ARBA" id="ARBA00023136"/>
    </source>
</evidence>
<evidence type="ECO:0000256" key="5">
    <source>
        <dbReference type="ARBA" id="ARBA00022729"/>
    </source>
</evidence>
<evidence type="ECO:0000256" key="8">
    <source>
        <dbReference type="SAM" id="SignalP"/>
    </source>
</evidence>
<keyword evidence="6" id="KW-0472">Membrane</keyword>
<evidence type="ECO:0000256" key="7">
    <source>
        <dbReference type="ARBA" id="ARBA00023237"/>
    </source>
</evidence>
<keyword evidence="5 8" id="KW-0732">Signal</keyword>